<dbReference type="InterPro" id="IPR050226">
    <property type="entry name" value="NagZ_Beta-hexosaminidase"/>
</dbReference>
<dbReference type="PANTHER" id="PTHR30480">
    <property type="entry name" value="BETA-HEXOSAMINIDASE-RELATED"/>
    <property type="match status" value="1"/>
</dbReference>
<dbReference type="InterPro" id="IPR001764">
    <property type="entry name" value="Glyco_hydro_3_N"/>
</dbReference>
<gene>
    <name evidence="6" type="ORF">Pro02_47220</name>
</gene>
<evidence type="ECO:0000313" key="6">
    <source>
        <dbReference type="EMBL" id="GIH86314.1"/>
    </source>
</evidence>
<evidence type="ECO:0000256" key="4">
    <source>
        <dbReference type="SAM" id="MobiDB-lite"/>
    </source>
</evidence>
<proteinExistence type="inferred from homology"/>
<dbReference type="GO" id="GO:0004553">
    <property type="term" value="F:hydrolase activity, hydrolyzing O-glycosyl compounds"/>
    <property type="evidence" value="ECO:0007669"/>
    <property type="project" value="InterPro"/>
</dbReference>
<sequence>MPHSSPDLARLAMTVLQPGFDGTAPPGWLRRALGEGLGGVVLFARNLVDPAQTAGLVAALRAESPAMVVAVDEEGGSVTRLEAGTGSSFPGNRALGVADDTGRTEGVARAIGRLLAAADITLDYAPVADVNANPANPVIGVRSFGPDPALAARHTAAWVRGLQGAGVAACAKHFPGHGDTVTDSHLALPAVHASLDVLRERDLPPFRAALAAGVRAVMCGHLLVPALDPDAPATLSRRILTGLLREELGFDGMLVTDAIEMRAVAALHPPGEIAVRALAAGADAICTGVSSPGGENVHELRDAIVEAVHAGRLPEERLAEAASRVLALAAWHAGRADLRSAPGSGSEDGAEGVALGLEAARAAVRIVVPGPAATAATARTTVMTETIEIAETAETAGTTGTPATAEADGAFRGAEPGIDGSPPPPPPPPLPAPPFVVDIAPRPNLAADPATPTGLLGALRETLPGTAGHTVTAREPELPALPDGRPVVLVVHDAGRRPWVREALARAVRLRPDAIVVETGIPDEPVGAVYVTTHGVSRASARVVARWLTGGK</sequence>
<protein>
    <recommendedName>
        <fullName evidence="5">Glycoside hydrolase family 3 N-terminal domain-containing protein</fullName>
    </recommendedName>
</protein>
<feature type="compositionally biased region" description="Pro residues" evidence="4">
    <location>
        <begin position="421"/>
        <end position="433"/>
    </location>
</feature>
<dbReference type="RefSeq" id="WP_189242917.1">
    <property type="nucleotide sequence ID" value="NZ_BMQP01000025.1"/>
</dbReference>
<organism evidence="6 7">
    <name type="scientific">Planobispora rosea</name>
    <dbReference type="NCBI Taxonomy" id="35762"/>
    <lineage>
        <taxon>Bacteria</taxon>
        <taxon>Bacillati</taxon>
        <taxon>Actinomycetota</taxon>
        <taxon>Actinomycetes</taxon>
        <taxon>Streptosporangiales</taxon>
        <taxon>Streptosporangiaceae</taxon>
        <taxon>Planobispora</taxon>
    </lineage>
</organism>
<dbReference type="AlphaFoldDB" id="A0A8J3WDV0"/>
<accession>A0A8J3WDV0</accession>
<dbReference type="InterPro" id="IPR036962">
    <property type="entry name" value="Glyco_hydro_3_N_sf"/>
</dbReference>
<keyword evidence="7" id="KW-1185">Reference proteome</keyword>
<reference evidence="6" key="1">
    <citation type="submission" date="2021-01" db="EMBL/GenBank/DDBJ databases">
        <title>Whole genome shotgun sequence of Planobispora rosea NBRC 15558.</title>
        <authorList>
            <person name="Komaki H."/>
            <person name="Tamura T."/>
        </authorList>
    </citation>
    <scope>NUCLEOTIDE SEQUENCE</scope>
    <source>
        <strain evidence="6">NBRC 15558</strain>
    </source>
</reference>
<dbReference type="InterPro" id="IPR017853">
    <property type="entry name" value="GH"/>
</dbReference>
<dbReference type="Gene3D" id="3.20.20.300">
    <property type="entry name" value="Glycoside hydrolase, family 3, N-terminal domain"/>
    <property type="match status" value="1"/>
</dbReference>
<feature type="region of interest" description="Disordered" evidence="4">
    <location>
        <begin position="394"/>
        <end position="433"/>
    </location>
</feature>
<name>A0A8J3WDV0_PLARO</name>
<dbReference type="PANTHER" id="PTHR30480:SF16">
    <property type="entry name" value="GLYCOSIDE HYDROLASE FAMILY 3 DOMAIN PROTEIN"/>
    <property type="match status" value="1"/>
</dbReference>
<keyword evidence="3" id="KW-0326">Glycosidase</keyword>
<feature type="domain" description="Glycoside hydrolase family 3 N-terminal" evidence="5">
    <location>
        <begin position="36"/>
        <end position="327"/>
    </location>
</feature>
<dbReference type="SUPFAM" id="SSF51445">
    <property type="entry name" value="(Trans)glycosidases"/>
    <property type="match status" value="1"/>
</dbReference>
<comment type="caution">
    <text evidence="6">The sequence shown here is derived from an EMBL/GenBank/DDBJ whole genome shotgun (WGS) entry which is preliminary data.</text>
</comment>
<dbReference type="GO" id="GO:0009254">
    <property type="term" value="P:peptidoglycan turnover"/>
    <property type="evidence" value="ECO:0007669"/>
    <property type="project" value="TreeGrafter"/>
</dbReference>
<dbReference type="EMBL" id="BOOI01000045">
    <property type="protein sequence ID" value="GIH86314.1"/>
    <property type="molecule type" value="Genomic_DNA"/>
</dbReference>
<evidence type="ECO:0000256" key="3">
    <source>
        <dbReference type="ARBA" id="ARBA00023295"/>
    </source>
</evidence>
<evidence type="ECO:0000313" key="7">
    <source>
        <dbReference type="Proteomes" id="UP000655044"/>
    </source>
</evidence>
<dbReference type="Pfam" id="PF00933">
    <property type="entry name" value="Glyco_hydro_3"/>
    <property type="match status" value="1"/>
</dbReference>
<feature type="compositionally biased region" description="Low complexity" evidence="4">
    <location>
        <begin position="394"/>
        <end position="410"/>
    </location>
</feature>
<comment type="similarity">
    <text evidence="1">Belongs to the glycosyl hydrolase 3 family.</text>
</comment>
<evidence type="ECO:0000256" key="2">
    <source>
        <dbReference type="ARBA" id="ARBA00022801"/>
    </source>
</evidence>
<dbReference type="Proteomes" id="UP000655044">
    <property type="component" value="Unassembled WGS sequence"/>
</dbReference>
<evidence type="ECO:0000259" key="5">
    <source>
        <dbReference type="Pfam" id="PF00933"/>
    </source>
</evidence>
<keyword evidence="2" id="KW-0378">Hydrolase</keyword>
<dbReference type="GO" id="GO:0005975">
    <property type="term" value="P:carbohydrate metabolic process"/>
    <property type="evidence" value="ECO:0007669"/>
    <property type="project" value="InterPro"/>
</dbReference>
<evidence type="ECO:0000256" key="1">
    <source>
        <dbReference type="ARBA" id="ARBA00005336"/>
    </source>
</evidence>